<keyword evidence="3" id="KW-1185">Reference proteome</keyword>
<name>A0ABW8SJB5_9CLOT</name>
<sequence length="644" mass="68090">MNRKKGFTLIEIMIVIAVIGILSMILVPKVGAIKLQSKNKSVAANVLVVRTYLENRSGKDGSAYQTLMIQNQDSAQTLTTIANIVGADMTSKFFGSNALINPFNSSSAVCPQGNVSSNTSSITSSVQVYYCATALPSSNADIINSGDLPKGTGFEGNVVVVIYSTGYVLYGLDDSGQIINPPYIIKFPPVPSGSGESSGGGGDSGGGTSGNTIADFFGANCLNVFGDSGSQVNLGNGSTNMDITGSAYLQGQQITFQQNTNINGDLNILGTGSGNSVNTGVGNNNTMKVNGKANFQAYDIKFKSNLQTYSNISILGTNSVTFDNAGINAQFDNGSVQIQSNKDINFSSNANLVNSKFSAVASGGNYFTNTSGNLSLDNSSSAYLESGQDTQFYYGVNSASPVTMIAGNNLDFGNNSQSVNINSKTYLKAANTVSILRNVTLGDTYIQANIFSYGHANINTSGLSTHVNSFSHDQNGGTLTPGYVAVPAQQPTAPEAAAPSTPISEITTTKQIKTFKSNSYSNGYNNTTYSDLAFCIVNGSDTNGLKQALEPLNINSNIYKFLIINGDCTLDWNIGNNAFNNFIIYCTGTINLNYIDLSFNNSAIITKNANIKPSSSFIMTQLNSTQYTSSIKNEINTLCNQYLN</sequence>
<comment type="caution">
    <text evidence="2">The sequence shown here is derived from an EMBL/GenBank/DDBJ whole genome shotgun (WGS) entry which is preliminary data.</text>
</comment>
<dbReference type="RefSeq" id="WP_406791573.1">
    <property type="nucleotide sequence ID" value="NZ_JBJHZX010000009.1"/>
</dbReference>
<protein>
    <submittedName>
        <fullName evidence="2">Prepilin-type N-terminal cleavage/methylation domain-containing protein</fullName>
    </submittedName>
</protein>
<dbReference type="Pfam" id="PF07963">
    <property type="entry name" value="N_methyl"/>
    <property type="match status" value="1"/>
</dbReference>
<evidence type="ECO:0000313" key="3">
    <source>
        <dbReference type="Proteomes" id="UP001623660"/>
    </source>
</evidence>
<proteinExistence type="predicted"/>
<dbReference type="InterPro" id="IPR045584">
    <property type="entry name" value="Pilin-like"/>
</dbReference>
<dbReference type="EMBL" id="JBJHZX010000009">
    <property type="protein sequence ID" value="MFL0195451.1"/>
    <property type="molecule type" value="Genomic_DNA"/>
</dbReference>
<organism evidence="2 3">
    <name type="scientific">Candidatus Clostridium eludens</name>
    <dbReference type="NCBI Taxonomy" id="3381663"/>
    <lineage>
        <taxon>Bacteria</taxon>
        <taxon>Bacillati</taxon>
        <taxon>Bacillota</taxon>
        <taxon>Clostridia</taxon>
        <taxon>Eubacteriales</taxon>
        <taxon>Clostridiaceae</taxon>
        <taxon>Clostridium</taxon>
    </lineage>
</organism>
<dbReference type="InterPro" id="IPR012902">
    <property type="entry name" value="N_methyl_site"/>
</dbReference>
<gene>
    <name evidence="2" type="ORF">ACJDU8_07715</name>
</gene>
<dbReference type="Gene3D" id="3.30.700.10">
    <property type="entry name" value="Glycoprotein, Type 4 Pilin"/>
    <property type="match status" value="1"/>
</dbReference>
<reference evidence="2 3" key="1">
    <citation type="submission" date="2024-11" db="EMBL/GenBank/DDBJ databases">
        <authorList>
            <person name="Heng Y.C."/>
            <person name="Lim A.C.H."/>
            <person name="Lee J.K.Y."/>
            <person name="Kittelmann S."/>
        </authorList>
    </citation>
    <scope>NUCLEOTIDE SEQUENCE [LARGE SCALE GENOMIC DNA]</scope>
    <source>
        <strain evidence="2 3">WILCCON 0269</strain>
    </source>
</reference>
<keyword evidence="1" id="KW-0472">Membrane</keyword>
<feature type="transmembrane region" description="Helical" evidence="1">
    <location>
        <begin position="7"/>
        <end position="27"/>
    </location>
</feature>
<keyword evidence="1" id="KW-0812">Transmembrane</keyword>
<dbReference type="PROSITE" id="PS00409">
    <property type="entry name" value="PROKAR_NTER_METHYL"/>
    <property type="match status" value="1"/>
</dbReference>
<evidence type="ECO:0000313" key="2">
    <source>
        <dbReference type="EMBL" id="MFL0195451.1"/>
    </source>
</evidence>
<dbReference type="Proteomes" id="UP001623660">
    <property type="component" value="Unassembled WGS sequence"/>
</dbReference>
<keyword evidence="1" id="KW-1133">Transmembrane helix</keyword>
<accession>A0ABW8SJB5</accession>
<dbReference type="NCBIfam" id="TIGR02532">
    <property type="entry name" value="IV_pilin_GFxxxE"/>
    <property type="match status" value="1"/>
</dbReference>
<evidence type="ECO:0000256" key="1">
    <source>
        <dbReference type="SAM" id="Phobius"/>
    </source>
</evidence>
<dbReference type="SUPFAM" id="SSF54523">
    <property type="entry name" value="Pili subunits"/>
    <property type="match status" value="1"/>
</dbReference>